<gene>
    <name evidence="3" type="ORF">HGA13_12575</name>
</gene>
<keyword evidence="4" id="KW-1185">Reference proteome</keyword>
<evidence type="ECO:0008006" key="5">
    <source>
        <dbReference type="Google" id="ProtNLM"/>
    </source>
</evidence>
<dbReference type="AlphaFoldDB" id="A0A846XEV0"/>
<protein>
    <recommendedName>
        <fullName evidence="5">DUF5666 domain-containing protein</fullName>
    </recommendedName>
</protein>
<feature type="region of interest" description="Disordered" evidence="1">
    <location>
        <begin position="34"/>
        <end position="93"/>
    </location>
</feature>
<evidence type="ECO:0000256" key="2">
    <source>
        <dbReference type="SAM" id="Phobius"/>
    </source>
</evidence>
<comment type="caution">
    <text evidence="3">The sequence shown here is derived from an EMBL/GenBank/DDBJ whole genome shotgun (WGS) entry which is preliminary data.</text>
</comment>
<keyword evidence="2" id="KW-1133">Transmembrane helix</keyword>
<name>A0A846XEV0_9NOCA</name>
<feature type="transmembrane region" description="Helical" evidence="2">
    <location>
        <begin position="101"/>
        <end position="124"/>
    </location>
</feature>
<reference evidence="3 4" key="1">
    <citation type="submission" date="2020-04" db="EMBL/GenBank/DDBJ databases">
        <title>MicrobeNet Type strains.</title>
        <authorList>
            <person name="Nicholson A.C."/>
        </authorList>
    </citation>
    <scope>NUCLEOTIDE SEQUENCE [LARGE SCALE GENOMIC DNA]</scope>
    <source>
        <strain evidence="3 4">DSM 45078</strain>
    </source>
</reference>
<keyword evidence="2" id="KW-0812">Transmembrane</keyword>
<dbReference type="RefSeq" id="WP_157113087.1">
    <property type="nucleotide sequence ID" value="NZ_JAAXOO010000003.1"/>
</dbReference>
<evidence type="ECO:0000313" key="3">
    <source>
        <dbReference type="EMBL" id="NKY33905.1"/>
    </source>
</evidence>
<evidence type="ECO:0000256" key="1">
    <source>
        <dbReference type="SAM" id="MobiDB-lite"/>
    </source>
</evidence>
<evidence type="ECO:0000313" key="4">
    <source>
        <dbReference type="Proteomes" id="UP000565715"/>
    </source>
</evidence>
<sequence>MPSKRTPWSGSRRGVDLPADRFGLLDPRVIDAARRGSAGNRTRGADAYGSAVTAGSPGSSPATADVILDEQPRAAGHAVSPGTGEPDPAGYPKRDGGVHPAYLGGHALLGLVLGIAMLLAVGGFCLGRATDPHAAGAPEVTTFVAATPQVVAAESAPAVASPRPEPVRPASPEVGVGFVFGKVRANDGGVLIVNSEITRSEVVVYSNSSTKLYVLIASDPAGIDIGAPVWIYGRKHADGSLTARTIAGISMHGNTS</sequence>
<organism evidence="3 4">
    <name type="scientific">Nocardia speluncae</name>
    <dbReference type="NCBI Taxonomy" id="419477"/>
    <lineage>
        <taxon>Bacteria</taxon>
        <taxon>Bacillati</taxon>
        <taxon>Actinomycetota</taxon>
        <taxon>Actinomycetes</taxon>
        <taxon>Mycobacteriales</taxon>
        <taxon>Nocardiaceae</taxon>
        <taxon>Nocardia</taxon>
    </lineage>
</organism>
<dbReference type="EMBL" id="JAAXOO010000003">
    <property type="protein sequence ID" value="NKY33905.1"/>
    <property type="molecule type" value="Genomic_DNA"/>
</dbReference>
<keyword evidence="2" id="KW-0472">Membrane</keyword>
<dbReference type="Proteomes" id="UP000565715">
    <property type="component" value="Unassembled WGS sequence"/>
</dbReference>
<proteinExistence type="predicted"/>
<accession>A0A846XEV0</accession>